<reference evidence="2" key="1">
    <citation type="submission" date="2022-11" db="UniProtKB">
        <authorList>
            <consortium name="WormBaseParasite"/>
        </authorList>
    </citation>
    <scope>IDENTIFICATION</scope>
</reference>
<sequence length="240" mass="28315">MARMKFDKLSIVDITIFNRMTNYEIIELESGVFPFALNDNLIENWQTAINKSIPLFLHDFGSHQEFAISLYIKGFITKSQTTSDNFISSFLENFLNYFQYKKSNKTDNKQRSYYLKLPNFPKNISEMITIRCCFRSYSLSKLYDLIFEYIRTSTNCSNLVPCIMLEYRSASNFELKERARNVEHLFNCAFGVKYTKYQIGNKHDPTVKFSFCNAESKIRSAFQFKITIMKNRMLNLRGEI</sequence>
<accession>A0A914MBB9</accession>
<keyword evidence="1" id="KW-1185">Reference proteome</keyword>
<dbReference type="Proteomes" id="UP000887563">
    <property type="component" value="Unplaced"/>
</dbReference>
<dbReference type="WBParaSite" id="Minc3s01572g24813">
    <property type="protein sequence ID" value="Minc3s01572g24813"/>
    <property type="gene ID" value="Minc3s01572g24813"/>
</dbReference>
<name>A0A914MBB9_MELIC</name>
<evidence type="ECO:0000313" key="2">
    <source>
        <dbReference type="WBParaSite" id="Minc3s01572g24813"/>
    </source>
</evidence>
<organism evidence="1 2">
    <name type="scientific">Meloidogyne incognita</name>
    <name type="common">Southern root-knot nematode worm</name>
    <name type="synonym">Oxyuris incognita</name>
    <dbReference type="NCBI Taxonomy" id="6306"/>
    <lineage>
        <taxon>Eukaryota</taxon>
        <taxon>Metazoa</taxon>
        <taxon>Ecdysozoa</taxon>
        <taxon>Nematoda</taxon>
        <taxon>Chromadorea</taxon>
        <taxon>Rhabditida</taxon>
        <taxon>Tylenchina</taxon>
        <taxon>Tylenchomorpha</taxon>
        <taxon>Tylenchoidea</taxon>
        <taxon>Meloidogynidae</taxon>
        <taxon>Meloidogyninae</taxon>
        <taxon>Meloidogyne</taxon>
        <taxon>Meloidogyne incognita group</taxon>
    </lineage>
</organism>
<protein>
    <submittedName>
        <fullName evidence="2">Uncharacterized protein</fullName>
    </submittedName>
</protein>
<evidence type="ECO:0000313" key="1">
    <source>
        <dbReference type="Proteomes" id="UP000887563"/>
    </source>
</evidence>
<proteinExistence type="predicted"/>
<dbReference type="AlphaFoldDB" id="A0A914MBB9"/>